<feature type="region of interest" description="Disordered" evidence="1">
    <location>
        <begin position="1"/>
        <end position="21"/>
    </location>
</feature>
<reference evidence="2 3" key="1">
    <citation type="submission" date="2023-07" db="EMBL/GenBank/DDBJ databases">
        <title>Comparative genomics of wheat-associated soil bacteria to identify genetic determinants of phenazine resistance.</title>
        <authorList>
            <person name="Mouncey N."/>
        </authorList>
    </citation>
    <scope>NUCLEOTIDE SEQUENCE [LARGE SCALE GENOMIC DNA]</scope>
    <source>
        <strain evidence="2 3">W2I16</strain>
    </source>
</reference>
<feature type="compositionally biased region" description="Polar residues" evidence="1">
    <location>
        <begin position="464"/>
        <end position="480"/>
    </location>
</feature>
<dbReference type="Pfam" id="PF20199">
    <property type="entry name" value="RepSA"/>
    <property type="match status" value="1"/>
</dbReference>
<name>A0ABU0RJK6_9ACTN</name>
<evidence type="ECO:0000313" key="2">
    <source>
        <dbReference type="EMBL" id="MDQ0932150.1"/>
    </source>
</evidence>
<feature type="region of interest" description="Disordered" evidence="1">
    <location>
        <begin position="436"/>
        <end position="494"/>
    </location>
</feature>
<evidence type="ECO:0008006" key="4">
    <source>
        <dbReference type="Google" id="ProtNLM"/>
    </source>
</evidence>
<dbReference type="EMBL" id="JAUSZS010000003">
    <property type="protein sequence ID" value="MDQ0932150.1"/>
    <property type="molecule type" value="Genomic_DNA"/>
</dbReference>
<feature type="region of interest" description="Disordered" evidence="1">
    <location>
        <begin position="284"/>
        <end position="314"/>
    </location>
</feature>
<protein>
    <recommendedName>
        <fullName evidence="4">Replication initiation protein</fullName>
    </recommendedName>
</protein>
<feature type="compositionally biased region" description="Basic and acidic residues" evidence="1">
    <location>
        <begin position="546"/>
        <end position="556"/>
    </location>
</feature>
<accession>A0ABU0RJK6</accession>
<organism evidence="2 3">
    <name type="scientific">Streptomyces turgidiscabies</name>
    <dbReference type="NCBI Taxonomy" id="85558"/>
    <lineage>
        <taxon>Bacteria</taxon>
        <taxon>Bacillati</taxon>
        <taxon>Actinomycetota</taxon>
        <taxon>Actinomycetes</taxon>
        <taxon>Kitasatosporales</taxon>
        <taxon>Streptomycetaceae</taxon>
        <taxon>Streptomyces</taxon>
    </lineage>
</organism>
<sequence length="576" mass="62643">MAVGGDEGALAGAGDRPPLLLQQNHGLLHGQARRPELPHQHGLRRQRVPRLQPTRADPLTIAGLGGCAHPIRLAGHRTRLNGATGEILDHFDSGWLPAGELLVRCGNRRATRCPACSTVYRYDTYQLIAAGLRGGKTVPTSVAAHPRVFATLTAPGFGPVHNQPDTGRCHCGQLHADDAPLLGTPLDLEHYDYTGAVLWNAHAPALWARFTTHLRREIAKAAGLTQRALRHHATLSYAKVAEYQKRGQVHFHAVIRLDGPTGPTSTPPAWATTGLLDHAVRAAATRTRVHHEGKPPKQPQPAGHIPASPPQRSNRAGRLVFRFGRQIDVRAIRSTDFTGGGPVTDRHVAAYIAKYATKGAETTTGTLDRRLRLLAELATHDITDHARRLIHTAWRLATRPQHAHLRLRQWAHMLGFRGHFSTRTRHYSTTLTHLQAERTTWRTSRPDTQNPAPAPASASAETLVGQTGSSPIGDQAQHSTDPAAGHRPGHRNIAGQRVDSDTTLLISHWQYAGTGLLPEHEHLADLLTATRQTRPEQPTHTRHSKRSSDRAGDRAGHPAGHSTDRLTSAGRAGAVA</sequence>
<feature type="compositionally biased region" description="Polar residues" evidence="1">
    <location>
        <begin position="441"/>
        <end position="450"/>
    </location>
</feature>
<feature type="region of interest" description="Disordered" evidence="1">
    <location>
        <begin position="530"/>
        <end position="576"/>
    </location>
</feature>
<evidence type="ECO:0000313" key="3">
    <source>
        <dbReference type="Proteomes" id="UP001223072"/>
    </source>
</evidence>
<dbReference type="InterPro" id="IPR046828">
    <property type="entry name" value="RepSA"/>
</dbReference>
<proteinExistence type="predicted"/>
<evidence type="ECO:0000256" key="1">
    <source>
        <dbReference type="SAM" id="MobiDB-lite"/>
    </source>
</evidence>
<dbReference type="Proteomes" id="UP001223072">
    <property type="component" value="Unassembled WGS sequence"/>
</dbReference>
<keyword evidence="3" id="KW-1185">Reference proteome</keyword>
<comment type="caution">
    <text evidence="2">The sequence shown here is derived from an EMBL/GenBank/DDBJ whole genome shotgun (WGS) entry which is preliminary data.</text>
</comment>
<gene>
    <name evidence="2" type="ORF">QFZ49_002080</name>
</gene>